<dbReference type="STRING" id="913024.SAMN05421741_10799"/>
<evidence type="ECO:0000313" key="2">
    <source>
        <dbReference type="EMBL" id="SFN57406.1"/>
    </source>
</evidence>
<evidence type="ECO:0000313" key="3">
    <source>
        <dbReference type="Proteomes" id="UP000199036"/>
    </source>
</evidence>
<keyword evidence="1" id="KW-0732">Signal</keyword>
<proteinExistence type="predicted"/>
<dbReference type="RefSeq" id="WP_091521397.1">
    <property type="nucleotide sequence ID" value="NZ_FOVI01000007.1"/>
</dbReference>
<accession>A0A1I5A4R9</accession>
<name>A0A1I5A4R9_9FLAO</name>
<feature type="signal peptide" evidence="1">
    <location>
        <begin position="1"/>
        <end position="19"/>
    </location>
</feature>
<evidence type="ECO:0000256" key="1">
    <source>
        <dbReference type="SAM" id="SignalP"/>
    </source>
</evidence>
<dbReference type="EMBL" id="FOVI01000007">
    <property type="protein sequence ID" value="SFN57406.1"/>
    <property type="molecule type" value="Genomic_DNA"/>
</dbReference>
<evidence type="ECO:0008006" key="4">
    <source>
        <dbReference type="Google" id="ProtNLM"/>
    </source>
</evidence>
<dbReference type="Proteomes" id="UP000199036">
    <property type="component" value="Unassembled WGS sequence"/>
</dbReference>
<dbReference type="AlphaFoldDB" id="A0A1I5A4R9"/>
<feature type="chain" id="PRO_5011618871" description="TonB protein C-terminal" evidence="1">
    <location>
        <begin position="20"/>
        <end position="359"/>
    </location>
</feature>
<keyword evidence="3" id="KW-1185">Reference proteome</keyword>
<reference evidence="3" key="1">
    <citation type="submission" date="2016-10" db="EMBL/GenBank/DDBJ databases">
        <authorList>
            <person name="Varghese N."/>
            <person name="Submissions S."/>
        </authorList>
    </citation>
    <scope>NUCLEOTIDE SEQUENCE [LARGE SCALE GENOMIC DNA]</scope>
    <source>
        <strain evidence="3">DS-12</strain>
    </source>
</reference>
<protein>
    <recommendedName>
        <fullName evidence="4">TonB protein C-terminal</fullName>
    </recommendedName>
</protein>
<dbReference type="OrthoDB" id="883593at2"/>
<gene>
    <name evidence="2" type="ORF">SAMN05421741_10799</name>
</gene>
<sequence length="359" mass="42288">MIKTLILFVSLISATFCQAQTKTENDLYVAGYRNEDFNTPYLGFIKKKNDSLYFLSNDESRYSALPSHNFEKDTLGIKTKLIVTDNKIALYYTSDEYNQDYHYFKVENAEFTIDQVREIKGKRYTAELDKVAMIPNRDLKIQREIYFLDSSNVEITYTYSLNNKILYTERENSNLEVFASDNKVFFSFYDGELSLNNRLYQLTNLQKDKFSFVHYAETKKIVDVYTLNSNKNPENNTSSFKVCWDHRPYEYYNYEPDIKYIHGNNALLERLIKDAPTTKGNGFITIHFAINCEGKVGRFGLEQMDTEYKSASYNPELIKYLIQEISKITEWNLPEKIQTDTHRFFMFKVTNGKITEVWP</sequence>
<organism evidence="2 3">
    <name type="scientific">Paenimyroides ummariense</name>
    <dbReference type="NCBI Taxonomy" id="913024"/>
    <lineage>
        <taxon>Bacteria</taxon>
        <taxon>Pseudomonadati</taxon>
        <taxon>Bacteroidota</taxon>
        <taxon>Flavobacteriia</taxon>
        <taxon>Flavobacteriales</taxon>
        <taxon>Flavobacteriaceae</taxon>
        <taxon>Paenimyroides</taxon>
    </lineage>
</organism>